<dbReference type="InterPro" id="IPR003265">
    <property type="entry name" value="HhH-GPD_domain"/>
</dbReference>
<feature type="compositionally biased region" description="Basic and acidic residues" evidence="10">
    <location>
        <begin position="281"/>
        <end position="291"/>
    </location>
</feature>
<dbReference type="Proteomes" id="UP001174677">
    <property type="component" value="Chromosome 14"/>
</dbReference>
<keyword evidence="13" id="KW-1185">Reference proteome</keyword>
<reference evidence="12" key="1">
    <citation type="journal article" date="2023" name="Plant Biotechnol. J.">
        <title>Chromosome-level wild Hevea brasiliensis genome provides new tools for genomic-assisted breeding and valuable loci to elevate rubber yield.</title>
        <authorList>
            <person name="Cheng H."/>
            <person name="Song X."/>
            <person name="Hu Y."/>
            <person name="Wu T."/>
            <person name="Yang Q."/>
            <person name="An Z."/>
            <person name="Feng S."/>
            <person name="Deng Z."/>
            <person name="Wu W."/>
            <person name="Zeng X."/>
            <person name="Tu M."/>
            <person name="Wang X."/>
            <person name="Huang H."/>
        </authorList>
    </citation>
    <scope>NUCLEOTIDE SEQUENCE</scope>
    <source>
        <strain evidence="12">MT/VB/25A 57/8</strain>
    </source>
</reference>
<keyword evidence="7" id="KW-0411">Iron-sulfur</keyword>
<dbReference type="Pfam" id="PF15628">
    <property type="entry name" value="RRM_DME"/>
    <property type="match status" value="1"/>
</dbReference>
<evidence type="ECO:0000259" key="11">
    <source>
        <dbReference type="SMART" id="SM00478"/>
    </source>
</evidence>
<dbReference type="PANTHER" id="PTHR46213">
    <property type="entry name" value="TRANSCRIPTIONAL ACTIVATOR DEMETER"/>
    <property type="match status" value="1"/>
</dbReference>
<dbReference type="InterPro" id="IPR011257">
    <property type="entry name" value="DNA_glycosylase"/>
</dbReference>
<comment type="similarity">
    <text evidence="3">Belongs to the DNA glycosylase family. DEMETER subfamily.</text>
</comment>
<evidence type="ECO:0000313" key="13">
    <source>
        <dbReference type="Proteomes" id="UP001174677"/>
    </source>
</evidence>
<evidence type="ECO:0000256" key="5">
    <source>
        <dbReference type="ARBA" id="ARBA00022723"/>
    </source>
</evidence>
<dbReference type="InterPro" id="IPR028925">
    <property type="entry name" value="RRM_DME"/>
</dbReference>
<evidence type="ECO:0000256" key="9">
    <source>
        <dbReference type="ARBA" id="ARBA00023242"/>
    </source>
</evidence>
<dbReference type="SMART" id="SM00525">
    <property type="entry name" value="FES"/>
    <property type="match status" value="1"/>
</dbReference>
<evidence type="ECO:0000313" key="12">
    <source>
        <dbReference type="EMBL" id="KAJ9159838.1"/>
    </source>
</evidence>
<name>A0ABQ9L6X8_HEVBR</name>
<organism evidence="12 13">
    <name type="scientific">Hevea brasiliensis</name>
    <name type="common">Para rubber tree</name>
    <name type="synonym">Siphonia brasiliensis</name>
    <dbReference type="NCBI Taxonomy" id="3981"/>
    <lineage>
        <taxon>Eukaryota</taxon>
        <taxon>Viridiplantae</taxon>
        <taxon>Streptophyta</taxon>
        <taxon>Embryophyta</taxon>
        <taxon>Tracheophyta</taxon>
        <taxon>Spermatophyta</taxon>
        <taxon>Magnoliopsida</taxon>
        <taxon>eudicotyledons</taxon>
        <taxon>Gunneridae</taxon>
        <taxon>Pentapetalae</taxon>
        <taxon>rosids</taxon>
        <taxon>fabids</taxon>
        <taxon>Malpighiales</taxon>
        <taxon>Euphorbiaceae</taxon>
        <taxon>Crotonoideae</taxon>
        <taxon>Micrandreae</taxon>
        <taxon>Hevea</taxon>
    </lineage>
</organism>
<feature type="compositionally biased region" description="Polar residues" evidence="10">
    <location>
        <begin position="351"/>
        <end position="364"/>
    </location>
</feature>
<dbReference type="SMART" id="SM00478">
    <property type="entry name" value="ENDO3c"/>
    <property type="match status" value="1"/>
</dbReference>
<evidence type="ECO:0000256" key="6">
    <source>
        <dbReference type="ARBA" id="ARBA00023004"/>
    </source>
</evidence>
<evidence type="ECO:0000256" key="8">
    <source>
        <dbReference type="ARBA" id="ARBA00023125"/>
    </source>
</evidence>
<protein>
    <recommendedName>
        <fullName evidence="11">HhH-GPD domain-containing protein</fullName>
    </recommendedName>
</protein>
<accession>A0ABQ9L6X8</accession>
<dbReference type="PANTHER" id="PTHR46213:SF24">
    <property type="entry name" value="HHH-GPD DOMAIN-CONTAINING PROTEIN"/>
    <property type="match status" value="1"/>
</dbReference>
<evidence type="ECO:0000256" key="3">
    <source>
        <dbReference type="ARBA" id="ARBA00005646"/>
    </source>
</evidence>
<evidence type="ECO:0000256" key="10">
    <source>
        <dbReference type="SAM" id="MobiDB-lite"/>
    </source>
</evidence>
<comment type="subcellular location">
    <subcellularLocation>
        <location evidence="2">Nucleus</location>
    </subcellularLocation>
</comment>
<sequence length="1927" mass="216547">MDSRINLGEGFSAQGREFELMGYWVPATPEKPIPTRSNSMPIDRHGNHQLGRANYGSMAQDLGQIHQQGRNGSFAERNRMINHIAGSYTQALSQGSGSWNSNSFVDLLTMNYAAPFACPETSINRSMSMVGMPLIPDFHSQVNGLRESSSGELLFPNQTHCSSSNRSSVHCSLLQMAQYGLPKPYDPNLDINSLPSIEADAASTATNSFQFAPETPQLTKKLKNQLSATVNFPQEKGSSEGIDKPHDLVASVDYMPKQHNFDELLHNIVDSSYAVISTPFEEPKDSGKESDQVIGLNKTPQLKTQKRKKHRPKVVKEGKQNRTPKAATTKIADPKVKTTEKRKYVRKKGQQESPTQRPDSIGESTDSKEKLKERKNNVHKRDLRDPATQNVGDICETMYPSAGTAAPSCRRALNFYDLENTRDKVGSNSVAQQEILKKMESFNSNTGFHASESVNKTNMMYRTKSDLQVRQHSELLLENQESGAISNLTSSANQSLFNDTSISNRIEAGAIPISDRREAAVQLASTKDVQMNNLNANAREADIRMQQHLCAEGIDHTALPAKINCKGLERTGQLMPQNTQSVGDISGHLIQGRGYKREYGHVEQTSHCTANPPDHCTANPSHYHSNSCMFSTNCSDSPKKRKIENGIPTNTNGMLRFVAAVNHSVASEAQRNMEILKSYLDSNNIKRKENNGSIRFPVDCYTHQVASGQDLSKRHKLSGPNSCMERIVEANRSTNVQTLTSLTTVENYNMLPPTCPKTGRQPEGQLQAKTSNIVALMKQAMGHTQSKSIPFRDGKMLQTHVDILKDQQPPAKRKGRPPKQRFSNTIEEIIHRMGCLNLKERSNEMKGKEQNALVLYKGDGTLIPHGGFDFIKKRKPRPKVDLDPETERVWKLLMWKEGSEGVEGTDEEKKLWWEEERRVFRGRADSFIARMHLVQGDRRFSKWKGSVVDSVIGVFLTQNVSDHLSSSAFMSLAARFPIKSARNRTCERDGTRILVEEPDACMLNPNDTIKWNEKFLHHPFYNQNSVVSYESTEYRRDCETSWTDRTSMVEAHSHSPQEEVLSSQDSFDSLVIQSNGVRSYSGSNSEAEDHANGCKHSKNLNTSSTNLPHVESTTLFEEFYSQVSGRSLFHIQSRHGQKQPQDIENRQQQWPRLERLDASLKSPFTFCQQIKYNNPQMQVPAVPSSNYQLCATVQSEILEVESVELNREESISSWPSGASRFNNEKDASCTSKRVVVGAESVAISTAQQYGSSSYQETRIVDPHAFLSKQMINEQSNTEPYHGSQPHKIKTTIQLERKSMAETANLADAQVNGQSSYEQHISNIPNLTGKVFDVEERIALVDKQTRSENEIVESNLKEQVHVTNKESLKTNYLKAGKAKAGAENKDAIDWDSLRKQVQANGSRKERSQDTMDSLDYEAMRCASVNEISGAIKERGMNNLLAERIKEFLDRLVREHGSVDLEWLRDVPPDKAKDYLLSIRGLGLKSVECVRLLTLHHLAFPVDTNVGRIAVRLGWVPLQPLPESLQLHLLELYPVLESIQKYLWPRLCKLDQRTLYELHYQLITFGKVFCTKNKPNCNACPMRAECRHFASAFASARLALPGPEEKSIVTSTVPLRTERSPGIVIDPMPLPPIEENSIKRGGSDIISCVPIIEEPATPKQEHNEVTESDIEDINDEDTDEIPTIKLNMEELTVNLQNYMQANMELQECDMSKALVALNPEAASIPTPKLKNVSRLRTEHQVYELPDSHPLLKGMDKREPDDPSPYLLAIWIPGETANSIQPPEQHCQSQEPDKLCNEKTCFSCNSIREANSQTVRGTLLIPCRTAMRGSFPLNGTYFQVNEVFADHESSLNPIDVPRAWIWNLPRRIVYFGTSVSTIFKGLSTGGIQYCFWKGFVCVRGFDQRTRAPKPLIARLHFPASKLAKTNNRQQ</sequence>
<feature type="region of interest" description="Disordered" evidence="10">
    <location>
        <begin position="279"/>
        <end position="385"/>
    </location>
</feature>
<dbReference type="SUPFAM" id="SSF48150">
    <property type="entry name" value="DNA-glycosylase"/>
    <property type="match status" value="1"/>
</dbReference>
<evidence type="ECO:0000256" key="2">
    <source>
        <dbReference type="ARBA" id="ARBA00004123"/>
    </source>
</evidence>
<feature type="compositionally biased region" description="Basic and acidic residues" evidence="10">
    <location>
        <begin position="365"/>
        <end position="385"/>
    </location>
</feature>
<dbReference type="InterPro" id="IPR003651">
    <property type="entry name" value="Endonuclease3_FeS-loop_motif"/>
</dbReference>
<comment type="cofactor">
    <cofactor evidence="1">
        <name>[4Fe-4S] cluster</name>
        <dbReference type="ChEBI" id="CHEBI:49883"/>
    </cofactor>
</comment>
<dbReference type="EMBL" id="JARPOI010000014">
    <property type="protein sequence ID" value="KAJ9159838.1"/>
    <property type="molecule type" value="Genomic_DNA"/>
</dbReference>
<feature type="compositionally biased region" description="Basic and acidic residues" evidence="10">
    <location>
        <begin position="332"/>
        <end position="342"/>
    </location>
</feature>
<evidence type="ECO:0000256" key="4">
    <source>
        <dbReference type="ARBA" id="ARBA00022485"/>
    </source>
</evidence>
<evidence type="ECO:0000256" key="1">
    <source>
        <dbReference type="ARBA" id="ARBA00001966"/>
    </source>
</evidence>
<keyword evidence="8" id="KW-0238">DNA-binding</keyword>
<keyword evidence="5" id="KW-0479">Metal-binding</keyword>
<dbReference type="InterPro" id="IPR023170">
    <property type="entry name" value="HhH_base_excis_C"/>
</dbReference>
<comment type="caution">
    <text evidence="12">The sequence shown here is derived from an EMBL/GenBank/DDBJ whole genome shotgun (WGS) entry which is preliminary data.</text>
</comment>
<dbReference type="CDD" id="cd00056">
    <property type="entry name" value="ENDO3c"/>
    <property type="match status" value="1"/>
</dbReference>
<dbReference type="Gene3D" id="1.10.1670.10">
    <property type="entry name" value="Helix-hairpin-Helix base-excision DNA repair enzymes (C-terminal)"/>
    <property type="match status" value="1"/>
</dbReference>
<dbReference type="InterPro" id="IPR028924">
    <property type="entry name" value="Perm-CXXC"/>
</dbReference>
<proteinExistence type="inferred from homology"/>
<keyword evidence="6" id="KW-0408">Iron</keyword>
<keyword evidence="9" id="KW-0539">Nucleus</keyword>
<dbReference type="InterPro" id="IPR044811">
    <property type="entry name" value="DME/ROS1"/>
</dbReference>
<keyword evidence="4" id="KW-0004">4Fe-4S</keyword>
<dbReference type="Pfam" id="PF15629">
    <property type="entry name" value="Perm-CXXC"/>
    <property type="match status" value="1"/>
</dbReference>
<gene>
    <name evidence="12" type="ORF">P3X46_025302</name>
</gene>
<evidence type="ECO:0000256" key="7">
    <source>
        <dbReference type="ARBA" id="ARBA00023014"/>
    </source>
</evidence>
<feature type="domain" description="HhH-GPD" evidence="11">
    <location>
        <begin position="1401"/>
        <end position="1566"/>
    </location>
</feature>
<feature type="compositionally biased region" description="Basic residues" evidence="10">
    <location>
        <begin position="304"/>
        <end position="313"/>
    </location>
</feature>